<dbReference type="Proteomes" id="UP001157006">
    <property type="component" value="Chromosome 1L"/>
</dbReference>
<feature type="transmembrane region" description="Helical" evidence="10">
    <location>
        <begin position="341"/>
        <end position="358"/>
    </location>
</feature>
<feature type="transmembrane region" description="Helical" evidence="10">
    <location>
        <begin position="205"/>
        <end position="225"/>
    </location>
</feature>
<feature type="transmembrane region" description="Helical" evidence="10">
    <location>
        <begin position="395"/>
        <end position="421"/>
    </location>
</feature>
<evidence type="ECO:0000259" key="12">
    <source>
        <dbReference type="Pfam" id="PF23256"/>
    </source>
</evidence>
<evidence type="ECO:0000313" key="15">
    <source>
        <dbReference type="Proteomes" id="UP001157006"/>
    </source>
</evidence>
<evidence type="ECO:0000256" key="1">
    <source>
        <dbReference type="ARBA" id="ARBA00004141"/>
    </source>
</evidence>
<dbReference type="Pfam" id="PF23259">
    <property type="entry name" value="CHX17_C"/>
    <property type="match status" value="1"/>
</dbReference>
<comment type="similarity">
    <text evidence="9">Belongs to the monovalent cation:proton antiporter 2 (CPA2) transporter (TC 2.A.37) family. CHX (TC 2.A.37.4) subfamily.</text>
</comment>
<dbReference type="Pfam" id="PF00999">
    <property type="entry name" value="Na_H_Exchanger"/>
    <property type="match status" value="1"/>
</dbReference>
<feature type="transmembrane region" description="Helical" evidence="10">
    <location>
        <begin position="96"/>
        <end position="115"/>
    </location>
</feature>
<keyword evidence="5" id="KW-0630">Potassium</keyword>
<evidence type="ECO:0000256" key="3">
    <source>
        <dbReference type="ARBA" id="ARBA00022538"/>
    </source>
</evidence>
<evidence type="ECO:0000256" key="8">
    <source>
        <dbReference type="ARBA" id="ARBA00023136"/>
    </source>
</evidence>
<evidence type="ECO:0000256" key="6">
    <source>
        <dbReference type="ARBA" id="ARBA00022989"/>
    </source>
</evidence>
<feature type="domain" description="Cation/H(+) antiporter central" evidence="12">
    <location>
        <begin position="535"/>
        <end position="664"/>
    </location>
</feature>
<sequence length="825" mass="91477">MEKMDAKSAKYMTEMILDNTIFPFVSINTTFSDKDLKFLVLDVCIDMPPRVVSDGIWANRDYGVMPMKTTLPLLELQILTIFAITQSFHLVLKRLGVPYFVSQIMAGLVLGPSLQISDSWNHFKNKLFPYGSEDVISVISIIGYGLFLFLNGVKMDFSMIMRTGRKAWTIAFCSIGIPMLLGLGMTYMFLADWQNYLGEYESKNLPVIVIGHSGCYFAVISSLLSDLDILNSELGRLALSTAMVMDAFNSVVQGIGTAFISSIKTDSHDVDNRKGLGKALLTVLYYFCFLGVTPLLLRPVMRWFVRNTPEGRPMKKSYTYIVFIMALAVGMWGTISNQSVLAGFLILGLIVPDGPPLGTEMIKQLELFSIWFLCPVFVTSCAMKVDIGVDVDSKLILVLAGIIVLIHLFKMLMTIGICWYCNMPKTDGLCLALMLSCKGVVDFCTNVFLHDAMLMSNEALSVMTIGVLVLGTSARIGVKFLYDPSRKYAGYQKRNILKLKPNSELRIVSCIHKPSHITPIKNILEICCPTTSNPLVVHVLHLMELVGRSSPVFISHRLQEQVGSGHHTFSEDVIVTFDLFEHDNAGTVSASTYTAISPSHLMHDDICYLALDKLASIILLPFHLKWAEDGSVESADENVRSLNIKVLERAPCSVAILVNRGYASSISLNDNTKEIALIFLGGPDDREALCLAKRAIKGKNAFHLVVYHLVSTSKNDEFSNWDVMLDDEILKDVKGIYGSVDNVIYDRVNVENTSDTTAFISDIANQYDFIIVGRRNKIKSPQTAGLEDWTEYPELGAIGDLLASADTNTKASILVVQQQVMIKSG</sequence>
<organism evidence="14 15">
    <name type="scientific">Vicia faba</name>
    <name type="common">Broad bean</name>
    <name type="synonym">Faba vulgaris</name>
    <dbReference type="NCBI Taxonomy" id="3906"/>
    <lineage>
        <taxon>Eukaryota</taxon>
        <taxon>Viridiplantae</taxon>
        <taxon>Streptophyta</taxon>
        <taxon>Embryophyta</taxon>
        <taxon>Tracheophyta</taxon>
        <taxon>Spermatophyta</taxon>
        <taxon>Magnoliopsida</taxon>
        <taxon>eudicotyledons</taxon>
        <taxon>Gunneridae</taxon>
        <taxon>Pentapetalae</taxon>
        <taxon>rosids</taxon>
        <taxon>fabids</taxon>
        <taxon>Fabales</taxon>
        <taxon>Fabaceae</taxon>
        <taxon>Papilionoideae</taxon>
        <taxon>50 kb inversion clade</taxon>
        <taxon>NPAAA clade</taxon>
        <taxon>Hologalegina</taxon>
        <taxon>IRL clade</taxon>
        <taxon>Fabeae</taxon>
        <taxon>Vicia</taxon>
    </lineage>
</organism>
<protein>
    <submittedName>
        <fullName evidence="14">Uncharacterized protein</fullName>
    </submittedName>
</protein>
<accession>A0AAV0YLJ3</accession>
<proteinExistence type="inferred from homology"/>
<feature type="transmembrane region" description="Helical" evidence="10">
    <location>
        <begin position="370"/>
        <end position="389"/>
    </location>
</feature>
<feature type="transmembrane region" description="Helical" evidence="10">
    <location>
        <begin position="135"/>
        <end position="155"/>
    </location>
</feature>
<evidence type="ECO:0000256" key="5">
    <source>
        <dbReference type="ARBA" id="ARBA00022958"/>
    </source>
</evidence>
<dbReference type="InterPro" id="IPR050794">
    <property type="entry name" value="CPA2_transporter"/>
</dbReference>
<keyword evidence="7" id="KW-0406">Ion transport</keyword>
<dbReference type="PANTHER" id="PTHR32468:SF101">
    <property type="entry name" value="CATION_H+ EXCHANGER 2"/>
    <property type="match status" value="1"/>
</dbReference>
<evidence type="ECO:0000313" key="14">
    <source>
        <dbReference type="EMBL" id="CAI8586666.1"/>
    </source>
</evidence>
<evidence type="ECO:0000256" key="4">
    <source>
        <dbReference type="ARBA" id="ARBA00022692"/>
    </source>
</evidence>
<dbReference type="GO" id="GO:0006813">
    <property type="term" value="P:potassium ion transport"/>
    <property type="evidence" value="ECO:0007669"/>
    <property type="project" value="UniProtKB-KW"/>
</dbReference>
<dbReference type="Pfam" id="PF23256">
    <property type="entry name" value="CHX17_2nd"/>
    <property type="match status" value="1"/>
</dbReference>
<dbReference type="Gene3D" id="1.20.1530.20">
    <property type="match status" value="1"/>
</dbReference>
<dbReference type="InterPro" id="IPR038770">
    <property type="entry name" value="Na+/solute_symporter_sf"/>
</dbReference>
<feature type="transmembrane region" description="Helical" evidence="10">
    <location>
        <begin position="279"/>
        <end position="297"/>
    </location>
</feature>
<gene>
    <name evidence="14" type="ORF">VFH_I264520</name>
</gene>
<dbReference type="AlphaFoldDB" id="A0AAV0YLJ3"/>
<reference evidence="14 15" key="1">
    <citation type="submission" date="2023-01" db="EMBL/GenBank/DDBJ databases">
        <authorList>
            <person name="Kreplak J."/>
        </authorList>
    </citation>
    <scope>NUCLEOTIDE SEQUENCE [LARGE SCALE GENOMIC DNA]</scope>
</reference>
<feature type="transmembrane region" description="Helical" evidence="10">
    <location>
        <begin position="428"/>
        <end position="448"/>
    </location>
</feature>
<dbReference type="InterPro" id="IPR057290">
    <property type="entry name" value="CHX17_C"/>
</dbReference>
<dbReference type="GO" id="GO:0015297">
    <property type="term" value="F:antiporter activity"/>
    <property type="evidence" value="ECO:0007669"/>
    <property type="project" value="InterPro"/>
</dbReference>
<comment type="subcellular location">
    <subcellularLocation>
        <location evidence="1">Membrane</location>
        <topology evidence="1">Multi-pass membrane protein</topology>
    </subcellularLocation>
</comment>
<dbReference type="PANTHER" id="PTHR32468">
    <property type="entry name" value="CATION/H + ANTIPORTER"/>
    <property type="match status" value="1"/>
</dbReference>
<feature type="transmembrane region" description="Helical" evidence="10">
    <location>
        <begin position="167"/>
        <end position="190"/>
    </location>
</feature>
<keyword evidence="4 10" id="KW-0812">Transmembrane</keyword>
<feature type="domain" description="Cation/H(+) antiporter C-terminal" evidence="13">
    <location>
        <begin position="675"/>
        <end position="819"/>
    </location>
</feature>
<dbReference type="InterPro" id="IPR057291">
    <property type="entry name" value="CHX17_2nd"/>
</dbReference>
<evidence type="ECO:0000259" key="13">
    <source>
        <dbReference type="Pfam" id="PF23259"/>
    </source>
</evidence>
<dbReference type="GO" id="GO:0016020">
    <property type="term" value="C:membrane"/>
    <property type="evidence" value="ECO:0007669"/>
    <property type="project" value="UniProtKB-SubCell"/>
</dbReference>
<evidence type="ECO:0000256" key="9">
    <source>
        <dbReference type="ARBA" id="ARBA00038341"/>
    </source>
</evidence>
<dbReference type="EMBL" id="OX451736">
    <property type="protein sequence ID" value="CAI8586666.1"/>
    <property type="molecule type" value="Genomic_DNA"/>
</dbReference>
<feature type="transmembrane region" description="Helical" evidence="10">
    <location>
        <begin position="237"/>
        <end position="259"/>
    </location>
</feature>
<evidence type="ECO:0000256" key="10">
    <source>
        <dbReference type="SAM" id="Phobius"/>
    </source>
</evidence>
<dbReference type="GO" id="GO:1902600">
    <property type="term" value="P:proton transmembrane transport"/>
    <property type="evidence" value="ECO:0007669"/>
    <property type="project" value="InterPro"/>
</dbReference>
<keyword evidence="2" id="KW-0813">Transport</keyword>
<evidence type="ECO:0000256" key="7">
    <source>
        <dbReference type="ARBA" id="ARBA00023065"/>
    </source>
</evidence>
<keyword evidence="3" id="KW-0633">Potassium transport</keyword>
<dbReference type="GO" id="GO:0006885">
    <property type="term" value="P:regulation of pH"/>
    <property type="evidence" value="ECO:0007669"/>
    <property type="project" value="TreeGrafter"/>
</dbReference>
<evidence type="ECO:0000256" key="2">
    <source>
        <dbReference type="ARBA" id="ARBA00022448"/>
    </source>
</evidence>
<keyword evidence="8 10" id="KW-0472">Membrane</keyword>
<dbReference type="InterPro" id="IPR006153">
    <property type="entry name" value="Cation/H_exchanger_TM"/>
</dbReference>
<dbReference type="GO" id="GO:0012505">
    <property type="term" value="C:endomembrane system"/>
    <property type="evidence" value="ECO:0007669"/>
    <property type="project" value="TreeGrafter"/>
</dbReference>
<keyword evidence="15" id="KW-1185">Reference proteome</keyword>
<feature type="transmembrane region" description="Helical" evidence="10">
    <location>
        <begin position="460"/>
        <end position="478"/>
    </location>
</feature>
<name>A0AAV0YLJ3_VICFA</name>
<keyword evidence="6 10" id="KW-1133">Transmembrane helix</keyword>
<feature type="domain" description="Cation/H+ exchanger transmembrane" evidence="11">
    <location>
        <begin position="85"/>
        <end position="470"/>
    </location>
</feature>
<feature type="transmembrane region" description="Helical" evidence="10">
    <location>
        <begin position="318"/>
        <end position="335"/>
    </location>
</feature>
<evidence type="ECO:0000259" key="11">
    <source>
        <dbReference type="Pfam" id="PF00999"/>
    </source>
</evidence>